<keyword evidence="2" id="KW-1185">Reference proteome</keyword>
<sequence length="320" mass="36578">MVRQAISNPLYSSGPSKAVVHCCIVEHCPLDNNDSLIISDVRLTLKRAVERAGLIHVSESGMNGSPISVKRKETKCLRQKIKITSTAKRQNHESSKNCKETDENTKKFLSAKYKQQTERELQWSCDLEEGAKKIATDCLLELPDDMKNRGYIAWKDSPVKLADRAAPPYLRISWWKANQNRVMKRVELKIGCSLNKCPKSDEKVTVILVCLYDSEKKDNYSEHSRSSNGTDEETKDYILQQHNQTEHSALLDDVDLMQVFTFTHRFSKWNCELEKKAEQAGRNCPKTLTNGAEDHAIERYGNQICDFMDVRVESNIELHA</sequence>
<organism evidence="1 2">
    <name type="scientific">Parelaphostrongylus tenuis</name>
    <name type="common">Meningeal worm</name>
    <dbReference type="NCBI Taxonomy" id="148309"/>
    <lineage>
        <taxon>Eukaryota</taxon>
        <taxon>Metazoa</taxon>
        <taxon>Ecdysozoa</taxon>
        <taxon>Nematoda</taxon>
        <taxon>Chromadorea</taxon>
        <taxon>Rhabditida</taxon>
        <taxon>Rhabditina</taxon>
        <taxon>Rhabditomorpha</taxon>
        <taxon>Strongyloidea</taxon>
        <taxon>Metastrongylidae</taxon>
        <taxon>Parelaphostrongylus</taxon>
    </lineage>
</organism>
<accession>A0AAD5QQ99</accession>
<reference evidence="1" key="1">
    <citation type="submission" date="2021-06" db="EMBL/GenBank/DDBJ databases">
        <title>Parelaphostrongylus tenuis whole genome reference sequence.</title>
        <authorList>
            <person name="Garwood T.J."/>
            <person name="Larsen P.A."/>
            <person name="Fountain-Jones N.M."/>
            <person name="Garbe J.R."/>
            <person name="Macchietto M.G."/>
            <person name="Kania S.A."/>
            <person name="Gerhold R.W."/>
            <person name="Richards J.E."/>
            <person name="Wolf T.M."/>
        </authorList>
    </citation>
    <scope>NUCLEOTIDE SEQUENCE</scope>
    <source>
        <strain evidence="1">MNPRO001-30</strain>
        <tissue evidence="1">Meninges</tissue>
    </source>
</reference>
<dbReference type="EMBL" id="JAHQIW010003389">
    <property type="protein sequence ID" value="KAJ1358497.1"/>
    <property type="molecule type" value="Genomic_DNA"/>
</dbReference>
<name>A0AAD5QQ99_PARTN</name>
<dbReference type="Proteomes" id="UP001196413">
    <property type="component" value="Unassembled WGS sequence"/>
</dbReference>
<proteinExistence type="predicted"/>
<gene>
    <name evidence="1" type="ORF">KIN20_016937</name>
</gene>
<dbReference type="InterPro" id="IPR035940">
    <property type="entry name" value="CAP_sf"/>
</dbReference>
<protein>
    <submittedName>
        <fullName evidence="1">Uncharacterized protein</fullName>
    </submittedName>
</protein>
<evidence type="ECO:0000313" key="2">
    <source>
        <dbReference type="Proteomes" id="UP001196413"/>
    </source>
</evidence>
<evidence type="ECO:0000313" key="1">
    <source>
        <dbReference type="EMBL" id="KAJ1358497.1"/>
    </source>
</evidence>
<dbReference type="Gene3D" id="3.40.33.10">
    <property type="entry name" value="CAP"/>
    <property type="match status" value="1"/>
</dbReference>
<dbReference type="SUPFAM" id="SSF55797">
    <property type="entry name" value="PR-1-like"/>
    <property type="match status" value="1"/>
</dbReference>
<dbReference type="AlphaFoldDB" id="A0AAD5QQ99"/>
<comment type="caution">
    <text evidence="1">The sequence shown here is derived from an EMBL/GenBank/DDBJ whole genome shotgun (WGS) entry which is preliminary data.</text>
</comment>